<reference evidence="5 6" key="1">
    <citation type="journal article" date="2009" name="Genome Res.">
        <title>Comparative genomics of protoploid Saccharomycetaceae.</title>
        <authorList>
            <consortium name="The Genolevures Consortium"/>
            <person name="Souciet J.-L."/>
            <person name="Dujon B."/>
            <person name="Gaillardin C."/>
            <person name="Johnston M."/>
            <person name="Baret P.V."/>
            <person name="Cliften P."/>
            <person name="Sherman D.J."/>
            <person name="Weissenbach J."/>
            <person name="Westhof E."/>
            <person name="Wincker P."/>
            <person name="Jubin C."/>
            <person name="Poulain J."/>
            <person name="Barbe V."/>
            <person name="Segurens B."/>
            <person name="Artiguenave F."/>
            <person name="Anthouard V."/>
            <person name="Vacherie B."/>
            <person name="Val M.-E."/>
            <person name="Fulton R.S."/>
            <person name="Minx P."/>
            <person name="Wilson R."/>
            <person name="Durrens P."/>
            <person name="Jean G."/>
            <person name="Marck C."/>
            <person name="Martin T."/>
            <person name="Nikolski M."/>
            <person name="Rolland T."/>
            <person name="Seret M.-L."/>
            <person name="Casaregola S."/>
            <person name="Despons L."/>
            <person name="Fairhead C."/>
            <person name="Fischer G."/>
            <person name="Lafontaine I."/>
            <person name="Leh V."/>
            <person name="Lemaire M."/>
            <person name="de Montigny J."/>
            <person name="Neuveglise C."/>
            <person name="Thierry A."/>
            <person name="Blanc-Lenfle I."/>
            <person name="Bleykasten C."/>
            <person name="Diffels J."/>
            <person name="Fritsch E."/>
            <person name="Frangeul L."/>
            <person name="Goeffon A."/>
            <person name="Jauniaux N."/>
            <person name="Kachouri-Lafond R."/>
            <person name="Payen C."/>
            <person name="Potier S."/>
            <person name="Pribylova L."/>
            <person name="Ozanne C."/>
            <person name="Richard G.-F."/>
            <person name="Sacerdot C."/>
            <person name="Straub M.-L."/>
            <person name="Talla E."/>
        </authorList>
    </citation>
    <scope>NUCLEOTIDE SEQUENCE [LARGE SCALE GENOMIC DNA]</scope>
    <source>
        <strain evidence="6">ATCC 56472 / CBS 6340 / NRRL Y-8284</strain>
    </source>
</reference>
<dbReference type="eggNOG" id="KOG1309">
    <property type="taxonomic scope" value="Eukaryota"/>
</dbReference>
<dbReference type="SUPFAM" id="SSF48452">
    <property type="entry name" value="TPR-like"/>
    <property type="match status" value="1"/>
</dbReference>
<dbReference type="GeneID" id="8293173"/>
<accession>C5DJL3</accession>
<dbReference type="AlphaFoldDB" id="C5DJL3"/>
<dbReference type="OrthoDB" id="1898560at2759"/>
<feature type="compositionally biased region" description="Polar residues" evidence="2">
    <location>
        <begin position="147"/>
        <end position="175"/>
    </location>
</feature>
<dbReference type="FunCoup" id="C5DJL3">
    <property type="interactions" value="1081"/>
</dbReference>
<organism evidence="5 6">
    <name type="scientific">Lachancea thermotolerans (strain ATCC 56472 / CBS 6340 / NRRL Y-8284)</name>
    <name type="common">Yeast</name>
    <name type="synonym">Kluyveromyces thermotolerans</name>
    <dbReference type="NCBI Taxonomy" id="559295"/>
    <lineage>
        <taxon>Eukaryota</taxon>
        <taxon>Fungi</taxon>
        <taxon>Dikarya</taxon>
        <taxon>Ascomycota</taxon>
        <taxon>Saccharomycotina</taxon>
        <taxon>Saccharomycetes</taxon>
        <taxon>Saccharomycetales</taxon>
        <taxon>Saccharomycetaceae</taxon>
        <taxon>Lachancea</taxon>
    </lineage>
</organism>
<dbReference type="InterPro" id="IPR044563">
    <property type="entry name" value="Sgt1-like"/>
</dbReference>
<feature type="region of interest" description="Disordered" evidence="2">
    <location>
        <begin position="138"/>
        <end position="177"/>
    </location>
</feature>
<evidence type="ECO:0000256" key="1">
    <source>
        <dbReference type="ARBA" id="ARBA00008509"/>
    </source>
</evidence>
<protein>
    <submittedName>
        <fullName evidence="5">KLTH0F17358p</fullName>
    </submittedName>
</protein>
<feature type="domain" description="SGS" evidence="3">
    <location>
        <begin position="299"/>
        <end position="380"/>
    </location>
</feature>
<dbReference type="OMA" id="KIREDWY"/>
<dbReference type="Proteomes" id="UP000002036">
    <property type="component" value="Chromosome F"/>
</dbReference>
<proteinExistence type="inferred from homology"/>
<dbReference type="PANTHER" id="PTHR45862">
    <property type="entry name" value="PROTEIN SGT1 HOMOLOG"/>
    <property type="match status" value="1"/>
</dbReference>
<dbReference type="InterPro" id="IPR007699">
    <property type="entry name" value="SGS_dom"/>
</dbReference>
<dbReference type="Pfam" id="PF04969">
    <property type="entry name" value="CS"/>
    <property type="match status" value="1"/>
</dbReference>
<dbReference type="EMBL" id="CU928170">
    <property type="protein sequence ID" value="CAR24502.1"/>
    <property type="molecule type" value="Genomic_DNA"/>
</dbReference>
<evidence type="ECO:0000256" key="2">
    <source>
        <dbReference type="SAM" id="MobiDB-lite"/>
    </source>
</evidence>
<evidence type="ECO:0000259" key="4">
    <source>
        <dbReference type="PROSITE" id="PS51203"/>
    </source>
</evidence>
<dbReference type="CDD" id="cd06466">
    <property type="entry name" value="p23_CS_SGT1_like"/>
    <property type="match status" value="1"/>
</dbReference>
<dbReference type="RefSeq" id="XP_002554939.1">
    <property type="nucleotide sequence ID" value="XM_002554893.1"/>
</dbReference>
<dbReference type="KEGG" id="lth:KLTH0F17358g"/>
<dbReference type="STRING" id="559295.C5DJL3"/>
<dbReference type="InterPro" id="IPR011990">
    <property type="entry name" value="TPR-like_helical_dom_sf"/>
</dbReference>
<gene>
    <name evidence="5" type="ordered locus">KLTH0F17358g</name>
</gene>
<dbReference type="SUPFAM" id="SSF49764">
    <property type="entry name" value="HSP20-like chaperones"/>
    <property type="match status" value="1"/>
</dbReference>
<evidence type="ECO:0000313" key="5">
    <source>
        <dbReference type="EMBL" id="CAR24502.1"/>
    </source>
</evidence>
<dbReference type="InParanoid" id="C5DJL3"/>
<keyword evidence="6" id="KW-1185">Reference proteome</keyword>
<name>C5DJL3_LACTC</name>
<dbReference type="Gene3D" id="1.25.40.10">
    <property type="entry name" value="Tetratricopeptide repeat domain"/>
    <property type="match status" value="1"/>
</dbReference>
<evidence type="ECO:0000313" key="6">
    <source>
        <dbReference type="Proteomes" id="UP000002036"/>
    </source>
</evidence>
<dbReference type="Pfam" id="PF05002">
    <property type="entry name" value="SGS"/>
    <property type="match status" value="1"/>
</dbReference>
<sequence>MPIEKDLESAYKLLYNAKEPEKALELYDSVLKQSPSNLVAHIYKAASLEKLYYGFKSWHSQETLENAQGLLEKALEIAQQRQNRSKQALVNFRLFVHYYNRKMYIEAQRYFDKARELEYRDDTLPIWEANLTKKVEKWKRKHGDDSGATSRQQTLTEKQQDTTPQAALSGQTVPETPSEKLPFKVDWYQSSTHVTISLFTMALPKSKDDVFIEFSSGNRNVELSYSIPTSGSEFQYSVRLSHAVDPQSVRTTVLSKKLEISFAKVEKRQWKRLESSGAEEELVSISIPSSGPEATNAHQYPTSSKKGIDWSKLEVDDDDQAQSADAFFQQLYANSDPDTRRAMMKSYVESNGTALNTNWEEVSIKQVEAAPPQDMKLEKR</sequence>
<dbReference type="Gene3D" id="2.60.40.790">
    <property type="match status" value="1"/>
</dbReference>
<dbReference type="InterPro" id="IPR007052">
    <property type="entry name" value="CS_dom"/>
</dbReference>
<feature type="domain" description="CS" evidence="4">
    <location>
        <begin position="180"/>
        <end position="274"/>
    </location>
</feature>
<dbReference type="InterPro" id="IPR008978">
    <property type="entry name" value="HSP20-like_chaperone"/>
</dbReference>
<dbReference type="HOGENOM" id="CLU_039532_3_0_1"/>
<dbReference type="PROSITE" id="PS51203">
    <property type="entry name" value="CS"/>
    <property type="match status" value="1"/>
</dbReference>
<dbReference type="GO" id="GO:0051087">
    <property type="term" value="F:protein-folding chaperone binding"/>
    <property type="evidence" value="ECO:0007669"/>
    <property type="project" value="InterPro"/>
</dbReference>
<dbReference type="PROSITE" id="PS51048">
    <property type="entry name" value="SGS"/>
    <property type="match status" value="1"/>
</dbReference>
<comment type="similarity">
    <text evidence="1">Belongs to the SGT1 family.</text>
</comment>
<evidence type="ECO:0000259" key="3">
    <source>
        <dbReference type="PROSITE" id="PS51048"/>
    </source>
</evidence>